<dbReference type="Proteomes" id="UP000198211">
    <property type="component" value="Unassembled WGS sequence"/>
</dbReference>
<evidence type="ECO:0008006" key="3">
    <source>
        <dbReference type="Google" id="ProtNLM"/>
    </source>
</evidence>
<accession>A0A225WFV3</accession>
<evidence type="ECO:0000313" key="1">
    <source>
        <dbReference type="EMBL" id="OWZ16505.1"/>
    </source>
</evidence>
<organism evidence="1 2">
    <name type="scientific">Phytophthora megakarya</name>
    <dbReference type="NCBI Taxonomy" id="4795"/>
    <lineage>
        <taxon>Eukaryota</taxon>
        <taxon>Sar</taxon>
        <taxon>Stramenopiles</taxon>
        <taxon>Oomycota</taxon>
        <taxon>Peronosporomycetes</taxon>
        <taxon>Peronosporales</taxon>
        <taxon>Peronosporaceae</taxon>
        <taxon>Phytophthora</taxon>
    </lineage>
</organism>
<keyword evidence="2" id="KW-1185">Reference proteome</keyword>
<comment type="caution">
    <text evidence="1">The sequence shown here is derived from an EMBL/GenBank/DDBJ whole genome shotgun (WGS) entry which is preliminary data.</text>
</comment>
<reference evidence="2" key="1">
    <citation type="submission" date="2017-03" db="EMBL/GenBank/DDBJ databases">
        <title>Phytopthora megakarya and P. palmivora, two closely related causual agents of cacao black pod achieved similar genome size and gene model numbers by different mechanisms.</title>
        <authorList>
            <person name="Ali S."/>
            <person name="Shao J."/>
            <person name="Larry D.J."/>
            <person name="Kronmiller B."/>
            <person name="Shen D."/>
            <person name="Strem M.D."/>
            <person name="Melnick R.L."/>
            <person name="Guiltinan M.J."/>
            <person name="Tyler B.M."/>
            <person name="Meinhardt L.W."/>
            <person name="Bailey B.A."/>
        </authorList>
    </citation>
    <scope>NUCLEOTIDE SEQUENCE [LARGE SCALE GENOMIC DNA]</scope>
    <source>
        <strain evidence="2">zdho120</strain>
    </source>
</reference>
<protein>
    <recommendedName>
        <fullName evidence="3">Transposase</fullName>
    </recommendedName>
</protein>
<dbReference type="AlphaFoldDB" id="A0A225WFV3"/>
<gene>
    <name evidence="1" type="ORF">PHMEG_0009689</name>
</gene>
<dbReference type="EMBL" id="NBNE01000921">
    <property type="protein sequence ID" value="OWZ16505.1"/>
    <property type="molecule type" value="Genomic_DNA"/>
</dbReference>
<proteinExistence type="predicted"/>
<name>A0A225WFV3_9STRA</name>
<sequence length="65" mass="7395">MLRPIELMWAQVKGPIAHFPTTNTTDTVARVKAELAACEGQWLDLDRGHSFEHPLSVTIWYDSEN</sequence>
<evidence type="ECO:0000313" key="2">
    <source>
        <dbReference type="Proteomes" id="UP000198211"/>
    </source>
</evidence>